<dbReference type="EMBL" id="BOPZ01000030">
    <property type="protein sequence ID" value="GIM30229.1"/>
    <property type="molecule type" value="Genomic_DNA"/>
</dbReference>
<keyword evidence="3" id="KW-0805">Transcription regulation</keyword>
<comment type="similarity">
    <text evidence="1">In the C-terminal section; belongs to the class-I pyridoxal-phosphate-dependent aminotransferase family.</text>
</comment>
<feature type="domain" description="HTH gntR-type" evidence="6">
    <location>
        <begin position="2"/>
        <end position="70"/>
    </location>
</feature>
<dbReference type="RefSeq" id="WP_212904906.1">
    <property type="nucleotide sequence ID" value="NZ_BOPZ01000030.1"/>
</dbReference>
<dbReference type="SMART" id="SM00345">
    <property type="entry name" value="HTH_GNTR"/>
    <property type="match status" value="1"/>
</dbReference>
<dbReference type="Pfam" id="PF00155">
    <property type="entry name" value="Aminotran_1_2"/>
    <property type="match status" value="1"/>
</dbReference>
<sequence>MNNTYEKIVEDIEMDIKKEVYKPGKKLPSVRELSQKYNCCKNTVVKAYETLKNNHIIYSIPQSGYYIVEKLIKNEELESSTINFLSGNPTIGNMNTPDLKHCLDRAVDIYRNNSLSSNLWGIDSLKNILPKYLSDFQVFTSPNNIFVNLGIQQALSILTHMPFPNGKDLILIEQPTYRYFIEFLRFSNAKVMGIERDENGIDLNKLEAIFKTERVKFFYTVPRNHSPLGTSYNKSQRKAIAKLAAKYDVYIVEDDYFSDISVDNKYDPIYAYGDHHHHIYLKSFSKIIPWMRIGLIVVPSHLLEIFEQHTKLSYYYSYFSASLISQATLEIYIRSNILKKHVNSITKELEEKQKCLKKNLSKLHKYDIKPIGGKSGFYSYLQLPDSINENRLVNDLKKQNVLVSSGTHFYLDNSFYKNGIRLSIACASVKDINKGFEIMCSQIEKYTKNQNALK</sequence>
<dbReference type="PANTHER" id="PTHR46577:SF1">
    <property type="entry name" value="HTH-TYPE TRANSCRIPTIONAL REGULATORY PROTEIN GABR"/>
    <property type="match status" value="1"/>
</dbReference>
<keyword evidence="4" id="KW-0238">DNA-binding</keyword>
<dbReference type="Gene3D" id="3.40.640.10">
    <property type="entry name" value="Type I PLP-dependent aspartate aminotransferase-like (Major domain)"/>
    <property type="match status" value="1"/>
</dbReference>
<dbReference type="InterPro" id="IPR015424">
    <property type="entry name" value="PyrdxlP-dep_Trfase"/>
</dbReference>
<evidence type="ECO:0000313" key="7">
    <source>
        <dbReference type="EMBL" id="GIM30229.1"/>
    </source>
</evidence>
<dbReference type="Pfam" id="PF00392">
    <property type="entry name" value="GntR"/>
    <property type="match status" value="1"/>
</dbReference>
<dbReference type="CDD" id="cd00609">
    <property type="entry name" value="AAT_like"/>
    <property type="match status" value="1"/>
</dbReference>
<name>A0A919S2F6_9CLOT</name>
<comment type="caution">
    <text evidence="7">The sequence shown here is derived from an EMBL/GenBank/DDBJ whole genome shotgun (WGS) entry which is preliminary data.</text>
</comment>
<evidence type="ECO:0000259" key="6">
    <source>
        <dbReference type="PROSITE" id="PS50949"/>
    </source>
</evidence>
<protein>
    <submittedName>
        <fullName evidence="7">GntR family transcriptional regulator</fullName>
    </submittedName>
</protein>
<evidence type="ECO:0000256" key="5">
    <source>
        <dbReference type="ARBA" id="ARBA00023163"/>
    </source>
</evidence>
<dbReference type="InterPro" id="IPR015421">
    <property type="entry name" value="PyrdxlP-dep_Trfase_major"/>
</dbReference>
<dbReference type="GO" id="GO:0003677">
    <property type="term" value="F:DNA binding"/>
    <property type="evidence" value="ECO:0007669"/>
    <property type="project" value="UniProtKB-KW"/>
</dbReference>
<accession>A0A919S2F6</accession>
<gene>
    <name evidence="7" type="ORF">CPJCM30710_28950</name>
</gene>
<dbReference type="SUPFAM" id="SSF53383">
    <property type="entry name" value="PLP-dependent transferases"/>
    <property type="match status" value="1"/>
</dbReference>
<dbReference type="InterPro" id="IPR051446">
    <property type="entry name" value="HTH_trans_reg/aminotransferase"/>
</dbReference>
<dbReference type="InterPro" id="IPR036390">
    <property type="entry name" value="WH_DNA-bd_sf"/>
</dbReference>
<dbReference type="InterPro" id="IPR004839">
    <property type="entry name" value="Aminotransferase_I/II_large"/>
</dbReference>
<keyword evidence="5" id="KW-0804">Transcription</keyword>
<proteinExistence type="inferred from homology"/>
<dbReference type="InterPro" id="IPR000524">
    <property type="entry name" value="Tscrpt_reg_HTH_GntR"/>
</dbReference>
<dbReference type="AlphaFoldDB" id="A0A919S2F6"/>
<dbReference type="SUPFAM" id="SSF46785">
    <property type="entry name" value="Winged helix' DNA-binding domain"/>
    <property type="match status" value="1"/>
</dbReference>
<keyword evidence="8" id="KW-1185">Reference proteome</keyword>
<organism evidence="7 8">
    <name type="scientific">Clostridium polyendosporum</name>
    <dbReference type="NCBI Taxonomy" id="69208"/>
    <lineage>
        <taxon>Bacteria</taxon>
        <taxon>Bacillati</taxon>
        <taxon>Bacillota</taxon>
        <taxon>Clostridia</taxon>
        <taxon>Eubacteriales</taxon>
        <taxon>Clostridiaceae</taxon>
        <taxon>Clostridium</taxon>
    </lineage>
</organism>
<dbReference type="Proteomes" id="UP000679179">
    <property type="component" value="Unassembled WGS sequence"/>
</dbReference>
<dbReference type="GO" id="GO:0003700">
    <property type="term" value="F:DNA-binding transcription factor activity"/>
    <property type="evidence" value="ECO:0007669"/>
    <property type="project" value="InterPro"/>
</dbReference>
<evidence type="ECO:0000313" key="8">
    <source>
        <dbReference type="Proteomes" id="UP000679179"/>
    </source>
</evidence>
<evidence type="ECO:0000256" key="4">
    <source>
        <dbReference type="ARBA" id="ARBA00023125"/>
    </source>
</evidence>
<evidence type="ECO:0000256" key="3">
    <source>
        <dbReference type="ARBA" id="ARBA00023015"/>
    </source>
</evidence>
<dbReference type="GO" id="GO:0030170">
    <property type="term" value="F:pyridoxal phosphate binding"/>
    <property type="evidence" value="ECO:0007669"/>
    <property type="project" value="InterPro"/>
</dbReference>
<dbReference type="PROSITE" id="PS50949">
    <property type="entry name" value="HTH_GNTR"/>
    <property type="match status" value="1"/>
</dbReference>
<dbReference type="CDD" id="cd07377">
    <property type="entry name" value="WHTH_GntR"/>
    <property type="match status" value="1"/>
</dbReference>
<dbReference type="Gene3D" id="1.10.10.10">
    <property type="entry name" value="Winged helix-like DNA-binding domain superfamily/Winged helix DNA-binding domain"/>
    <property type="match status" value="1"/>
</dbReference>
<evidence type="ECO:0000256" key="2">
    <source>
        <dbReference type="ARBA" id="ARBA00022898"/>
    </source>
</evidence>
<keyword evidence="2" id="KW-0663">Pyridoxal phosphate</keyword>
<dbReference type="InterPro" id="IPR036388">
    <property type="entry name" value="WH-like_DNA-bd_sf"/>
</dbReference>
<reference evidence="7" key="1">
    <citation type="submission" date="2021-03" db="EMBL/GenBank/DDBJ databases">
        <title>Taxonomic study of Clostridium polyendosporum from meadow-gley soil under rice.</title>
        <authorList>
            <person name="Kobayashi H."/>
            <person name="Tanizawa Y."/>
            <person name="Yagura M."/>
        </authorList>
    </citation>
    <scope>NUCLEOTIDE SEQUENCE</scope>
    <source>
        <strain evidence="7">JCM 30710</strain>
    </source>
</reference>
<evidence type="ECO:0000256" key="1">
    <source>
        <dbReference type="ARBA" id="ARBA00005384"/>
    </source>
</evidence>
<dbReference type="PANTHER" id="PTHR46577">
    <property type="entry name" value="HTH-TYPE TRANSCRIPTIONAL REGULATORY PROTEIN GABR"/>
    <property type="match status" value="1"/>
</dbReference>